<keyword evidence="2" id="KW-1185">Reference proteome</keyword>
<dbReference type="GO" id="GO:0008080">
    <property type="term" value="F:N-acetyltransferase activity"/>
    <property type="evidence" value="ECO:0007669"/>
    <property type="project" value="TreeGrafter"/>
</dbReference>
<evidence type="ECO:0000313" key="1">
    <source>
        <dbReference type="EMBL" id="KAJ6029813.1"/>
    </source>
</evidence>
<dbReference type="EMBL" id="JAQJZL010000014">
    <property type="protein sequence ID" value="KAJ6029813.1"/>
    <property type="molecule type" value="Genomic_DNA"/>
</dbReference>
<dbReference type="SUPFAM" id="SSF52777">
    <property type="entry name" value="CoA-dependent acyltransferases"/>
    <property type="match status" value="2"/>
</dbReference>
<dbReference type="Pfam" id="PF07247">
    <property type="entry name" value="AATase"/>
    <property type="match status" value="1"/>
</dbReference>
<dbReference type="InterPro" id="IPR023213">
    <property type="entry name" value="CAT-like_dom_sf"/>
</dbReference>
<reference evidence="1" key="2">
    <citation type="submission" date="2023-01" db="EMBL/GenBank/DDBJ databases">
        <authorList>
            <person name="Petersen C."/>
        </authorList>
    </citation>
    <scope>NUCLEOTIDE SEQUENCE</scope>
    <source>
        <strain evidence="1">IBT 15450</strain>
    </source>
</reference>
<accession>A0AAD6I2Z5</accession>
<dbReference type="PANTHER" id="PTHR28037">
    <property type="entry name" value="ALCOHOL O-ACETYLTRANSFERASE 1-RELATED"/>
    <property type="match status" value="1"/>
</dbReference>
<protein>
    <submittedName>
        <fullName evidence="1">Alcohol acetyltransferase</fullName>
    </submittedName>
</protein>
<dbReference type="InterPro" id="IPR052058">
    <property type="entry name" value="Alcohol_O-acetyltransferase"/>
</dbReference>
<gene>
    <name evidence="1" type="ORF">N7460_010079</name>
</gene>
<reference evidence="1" key="1">
    <citation type="journal article" date="2023" name="IMA Fungus">
        <title>Comparative genomic study of the Penicillium genus elucidates a diverse pangenome and 15 lateral gene transfer events.</title>
        <authorList>
            <person name="Petersen C."/>
            <person name="Sorensen T."/>
            <person name="Nielsen M.R."/>
            <person name="Sondergaard T.E."/>
            <person name="Sorensen J.L."/>
            <person name="Fitzpatrick D.A."/>
            <person name="Frisvad J.C."/>
            <person name="Nielsen K.L."/>
        </authorList>
    </citation>
    <scope>NUCLEOTIDE SEQUENCE</scope>
    <source>
        <strain evidence="1">IBT 15450</strain>
    </source>
</reference>
<evidence type="ECO:0000313" key="2">
    <source>
        <dbReference type="Proteomes" id="UP001219568"/>
    </source>
</evidence>
<name>A0AAD6I2Z5_PENCN</name>
<dbReference type="PANTHER" id="PTHR28037:SF1">
    <property type="entry name" value="ALCOHOL O-ACETYLTRANSFERASE 1-RELATED"/>
    <property type="match status" value="1"/>
</dbReference>
<proteinExistence type="predicted"/>
<dbReference type="Proteomes" id="UP001219568">
    <property type="component" value="Unassembled WGS sequence"/>
</dbReference>
<dbReference type="InterPro" id="IPR010828">
    <property type="entry name" value="Atf2/Sli1-like"/>
</dbReference>
<sequence>MEEVLHEAGFTPLRLLGHAEKYSTTRSHLGIYLNVGLTARYKRSSGVPVKPALFHALSRLISKHPILSAIPFATNTQNPYFVRVPNIKLSEVVAFMKDDANSPSSDWREILDNVLEGQHNCPFEIQPNKVLPFWRLCVLESSNWPTGFILVFMFHHSLMDTKSALSLHDELEGYMAQYVGIEPSDKVNSPPGALIPPLEGLYTLSVSQEFLQSQEKYSEPSADNWTAAPQFTPVKSRFSSLWLSEADTNTLITLSKKEQTSVTATLQVLVATSIFSVLPSTYYTLQGDCAVSLRKFLPEPVTTTTLGCYVGSSSTTYRRKPSFDWNEARRTKLAIEHAMAQKGGDMPVGYLAFIQNQHHWMLQKLGRKRMSAFELSNIGASSTLRGGSNFEIESMLFSQSSNACGAAIKVSAVTGRDGRLALGFTWQEGAIEDGMIEEVKRALMGEVERLAVSGKDYFVGLKEWLL</sequence>
<organism evidence="1 2">
    <name type="scientific">Penicillium canescens</name>
    <dbReference type="NCBI Taxonomy" id="5083"/>
    <lineage>
        <taxon>Eukaryota</taxon>
        <taxon>Fungi</taxon>
        <taxon>Dikarya</taxon>
        <taxon>Ascomycota</taxon>
        <taxon>Pezizomycotina</taxon>
        <taxon>Eurotiomycetes</taxon>
        <taxon>Eurotiomycetidae</taxon>
        <taxon>Eurotiales</taxon>
        <taxon>Aspergillaceae</taxon>
        <taxon>Penicillium</taxon>
    </lineage>
</organism>
<dbReference type="Gene3D" id="3.30.559.10">
    <property type="entry name" value="Chloramphenicol acetyltransferase-like domain"/>
    <property type="match status" value="1"/>
</dbReference>
<dbReference type="AlphaFoldDB" id="A0AAD6I2Z5"/>
<comment type="caution">
    <text evidence="1">The sequence shown here is derived from an EMBL/GenBank/DDBJ whole genome shotgun (WGS) entry which is preliminary data.</text>
</comment>